<feature type="signal peptide" evidence="1">
    <location>
        <begin position="1"/>
        <end position="21"/>
    </location>
</feature>
<feature type="chain" id="PRO_5046169606" evidence="1">
    <location>
        <begin position="22"/>
        <end position="167"/>
    </location>
</feature>
<gene>
    <name evidence="2" type="ORF">JI748_04870</name>
</gene>
<name>A0ABX7CCK4_9HYPH</name>
<evidence type="ECO:0000313" key="2">
    <source>
        <dbReference type="EMBL" id="QQR40345.1"/>
    </source>
</evidence>
<dbReference type="RefSeq" id="WP_201635606.1">
    <property type="nucleotide sequence ID" value="NZ_CP068046.1"/>
</dbReference>
<reference evidence="2 3" key="1">
    <citation type="submission" date="2021-01" db="EMBL/GenBank/DDBJ databases">
        <title>Genome seq and assembly of Devosia sp. LEGU1.</title>
        <authorList>
            <person name="Chhetri G."/>
        </authorList>
    </citation>
    <scope>NUCLEOTIDE SEQUENCE [LARGE SCALE GENOMIC DNA]</scope>
    <source>
        <strain evidence="2 3">LEGU1</strain>
    </source>
</reference>
<evidence type="ECO:0000256" key="1">
    <source>
        <dbReference type="SAM" id="SignalP"/>
    </source>
</evidence>
<evidence type="ECO:0000313" key="3">
    <source>
        <dbReference type="Proteomes" id="UP000595857"/>
    </source>
</evidence>
<sequence>MIKPVVAAALVCLALSTASLAQSGAGWERYDDRLNGFSVELPFGLFEPSAQSDTPSQLFLETDGDGQITLYSGDAAGMTLDDFAARLSADDPNREITYRAEGGSWFVLSGFSQSQIEGVEPLIFYTKVLFSADGERFSGFEVSYPVSDKIRYDAIIERIEDSFTRPR</sequence>
<proteinExistence type="predicted"/>
<dbReference type="Proteomes" id="UP000595857">
    <property type="component" value="Chromosome"/>
</dbReference>
<keyword evidence="3" id="KW-1185">Reference proteome</keyword>
<accession>A0ABX7CCK4</accession>
<keyword evidence="1" id="KW-0732">Signal</keyword>
<dbReference type="EMBL" id="CP068046">
    <property type="protein sequence ID" value="QQR40345.1"/>
    <property type="molecule type" value="Genomic_DNA"/>
</dbReference>
<organism evidence="2 3">
    <name type="scientific">Devosia rhizoryzae</name>
    <dbReference type="NCBI Taxonomy" id="2774137"/>
    <lineage>
        <taxon>Bacteria</taxon>
        <taxon>Pseudomonadati</taxon>
        <taxon>Pseudomonadota</taxon>
        <taxon>Alphaproteobacteria</taxon>
        <taxon>Hyphomicrobiales</taxon>
        <taxon>Devosiaceae</taxon>
        <taxon>Devosia</taxon>
    </lineage>
</organism>
<protein>
    <submittedName>
        <fullName evidence="2">Uncharacterized protein</fullName>
    </submittedName>
</protein>